<dbReference type="CDD" id="cd06529">
    <property type="entry name" value="S24_LexA-like"/>
    <property type="match status" value="1"/>
</dbReference>
<dbReference type="EC" id="3.4.21.88" evidence="12"/>
<feature type="DNA-binding region" description="H-T-H motif" evidence="12">
    <location>
        <begin position="31"/>
        <end position="51"/>
    </location>
</feature>
<dbReference type="PRINTS" id="PR00726">
    <property type="entry name" value="LEXASERPTASE"/>
</dbReference>
<evidence type="ECO:0000256" key="7">
    <source>
        <dbReference type="ARBA" id="ARBA00023015"/>
    </source>
</evidence>
<dbReference type="GO" id="GO:0006260">
    <property type="term" value="P:DNA replication"/>
    <property type="evidence" value="ECO:0007669"/>
    <property type="project" value="UniProtKB-UniRule"/>
</dbReference>
<keyword evidence="10 12" id="KW-0234">DNA repair</keyword>
<dbReference type="GO" id="GO:0045892">
    <property type="term" value="P:negative regulation of DNA-templated transcription"/>
    <property type="evidence" value="ECO:0007669"/>
    <property type="project" value="UniProtKB-UniRule"/>
</dbReference>
<dbReference type="PANTHER" id="PTHR33516:SF2">
    <property type="entry name" value="LEXA REPRESSOR-RELATED"/>
    <property type="match status" value="1"/>
</dbReference>
<sequence>MTKGKKSEKRQQQVLAYMKETIKQKGFPPTVREICDAIGIKSTSTVYSDIKALELQGFIKKDPSKPRALAIVDSITNDDKEPVFEADDINMVQLPVIGNVAAGVPILSEQNIEDNIPFPARFIGKGNNFLLIVHGDSMVNVGINDGDYLIVQEDQNASNGDIVVAMIDGVFETEATVKRFYKEKGHIRLQPENDFMEPIIVDDCKIVGKVKGVFRYFN</sequence>
<dbReference type="InterPro" id="IPR015927">
    <property type="entry name" value="Peptidase_S24_S26A/B/C"/>
</dbReference>
<keyword evidence="3 12" id="KW-0235">DNA replication</keyword>
<evidence type="ECO:0000256" key="2">
    <source>
        <dbReference type="ARBA" id="ARBA00022491"/>
    </source>
</evidence>
<dbReference type="EMBL" id="CP016199">
    <property type="protein sequence ID" value="ASS38149.1"/>
    <property type="molecule type" value="Genomic_DNA"/>
</dbReference>
<dbReference type="Gene3D" id="1.10.10.10">
    <property type="entry name" value="Winged helix-like DNA-binding domain superfamily/Winged helix DNA-binding domain"/>
    <property type="match status" value="1"/>
</dbReference>
<dbReference type="InterPro" id="IPR036390">
    <property type="entry name" value="WH_DNA-bd_sf"/>
</dbReference>
<dbReference type="GO" id="GO:0004252">
    <property type="term" value="F:serine-type endopeptidase activity"/>
    <property type="evidence" value="ECO:0007669"/>
    <property type="project" value="UniProtKB-UniRule"/>
</dbReference>
<gene>
    <name evidence="12" type="primary">lexA</name>
    <name evidence="16" type="ORF">AXF17_06840</name>
</gene>
<keyword evidence="17" id="KW-1185">Reference proteome</keyword>
<dbReference type="HAMAP" id="MF_00015">
    <property type="entry name" value="LexA"/>
    <property type="match status" value="1"/>
</dbReference>
<keyword evidence="11 12" id="KW-0742">SOS response</keyword>
<dbReference type="Pfam" id="PF01726">
    <property type="entry name" value="LexA_DNA_bind"/>
    <property type="match status" value="1"/>
</dbReference>
<feature type="active site" description="For autocatalytic cleavage activity" evidence="12">
    <location>
        <position position="178"/>
    </location>
</feature>
<dbReference type="GO" id="GO:0006508">
    <property type="term" value="P:proteolysis"/>
    <property type="evidence" value="ECO:0007669"/>
    <property type="project" value="InterPro"/>
</dbReference>
<comment type="function">
    <text evidence="12">Represses a number of genes involved in the response to DNA damage (SOS response), including recA and lexA. In the presence of single-stranded DNA, RecA interacts with LexA causing an autocatalytic cleavage which disrupts the DNA-binding part of LexA, leading to derepression of the SOS regulon and eventually DNA repair.</text>
</comment>
<dbReference type="GO" id="GO:0003677">
    <property type="term" value="F:DNA binding"/>
    <property type="evidence" value="ECO:0007669"/>
    <property type="project" value="UniProtKB-UniRule"/>
</dbReference>
<evidence type="ECO:0000313" key="16">
    <source>
        <dbReference type="EMBL" id="ASS38149.1"/>
    </source>
</evidence>
<feature type="active site" description="For autocatalytic cleavage activity" evidence="12">
    <location>
        <position position="137"/>
    </location>
</feature>
<evidence type="ECO:0000259" key="14">
    <source>
        <dbReference type="Pfam" id="PF00717"/>
    </source>
</evidence>
<dbReference type="OrthoDB" id="9802364at2"/>
<dbReference type="GO" id="GO:0006281">
    <property type="term" value="P:DNA repair"/>
    <property type="evidence" value="ECO:0007669"/>
    <property type="project" value="UniProtKB-UniRule"/>
</dbReference>
<evidence type="ECO:0000256" key="5">
    <source>
        <dbReference type="ARBA" id="ARBA00022801"/>
    </source>
</evidence>
<reference evidence="17" key="1">
    <citation type="submission" date="2016-05" db="EMBL/GenBank/DDBJ databases">
        <authorList>
            <person name="Holder M.E."/>
            <person name="Ajami N.J."/>
            <person name="Petrosino J.F."/>
        </authorList>
    </citation>
    <scope>NUCLEOTIDE SEQUENCE [LARGE SCALE GENOMIC DNA]</scope>
    <source>
        <strain evidence="17">ATCC 700696</strain>
    </source>
</reference>
<evidence type="ECO:0000256" key="4">
    <source>
        <dbReference type="ARBA" id="ARBA00022763"/>
    </source>
</evidence>
<keyword evidence="8 12" id="KW-0238">DNA-binding</keyword>
<accession>A0A223ATB1</accession>
<keyword evidence="7 12" id="KW-0805">Transcription regulation</keyword>
<dbReference type="SUPFAM" id="SSF51306">
    <property type="entry name" value="LexA/Signal peptidase"/>
    <property type="match status" value="1"/>
</dbReference>
<dbReference type="InterPro" id="IPR039418">
    <property type="entry name" value="LexA-like"/>
</dbReference>
<dbReference type="SUPFAM" id="SSF46785">
    <property type="entry name" value="Winged helix' DNA-binding domain"/>
    <property type="match status" value="1"/>
</dbReference>
<evidence type="ECO:0000256" key="10">
    <source>
        <dbReference type="ARBA" id="ARBA00023204"/>
    </source>
</evidence>
<protein>
    <recommendedName>
        <fullName evidence="12">LexA repressor</fullName>
        <ecNumber evidence="12">3.4.21.88</ecNumber>
    </recommendedName>
</protein>
<evidence type="ECO:0000256" key="11">
    <source>
        <dbReference type="ARBA" id="ARBA00023236"/>
    </source>
</evidence>
<dbReference type="NCBIfam" id="TIGR00498">
    <property type="entry name" value="lexA"/>
    <property type="match status" value="1"/>
</dbReference>
<evidence type="ECO:0000313" key="17">
    <source>
        <dbReference type="Proteomes" id="UP000214689"/>
    </source>
</evidence>
<dbReference type="AlphaFoldDB" id="A0A223ATB1"/>
<evidence type="ECO:0000256" key="6">
    <source>
        <dbReference type="ARBA" id="ARBA00022813"/>
    </source>
</evidence>
<dbReference type="InterPro" id="IPR036388">
    <property type="entry name" value="WH-like_DNA-bd_sf"/>
</dbReference>
<dbReference type="InterPro" id="IPR036286">
    <property type="entry name" value="LexA/Signal_pep-like_sf"/>
</dbReference>
<dbReference type="InterPro" id="IPR006199">
    <property type="entry name" value="LexA_DNA-bd_dom"/>
</dbReference>
<name>A0A223ATB1_9FIRM</name>
<keyword evidence="5 12" id="KW-0378">Hydrolase</keyword>
<keyword evidence="4 12" id="KW-0227">DNA damage</keyword>
<dbReference type="FunFam" id="2.10.109.10:FF:000001">
    <property type="entry name" value="LexA repressor"/>
    <property type="match status" value="1"/>
</dbReference>
<evidence type="ECO:0000259" key="15">
    <source>
        <dbReference type="Pfam" id="PF01726"/>
    </source>
</evidence>
<dbReference type="Gene3D" id="2.10.109.10">
    <property type="entry name" value="Umud Fragment, subunit A"/>
    <property type="match status" value="1"/>
</dbReference>
<proteinExistence type="inferred from homology"/>
<dbReference type="Proteomes" id="UP000214689">
    <property type="component" value="Chromosome"/>
</dbReference>
<dbReference type="InterPro" id="IPR050077">
    <property type="entry name" value="LexA_repressor"/>
</dbReference>
<evidence type="ECO:0000256" key="3">
    <source>
        <dbReference type="ARBA" id="ARBA00022705"/>
    </source>
</evidence>
<dbReference type="GO" id="GO:0009432">
    <property type="term" value="P:SOS response"/>
    <property type="evidence" value="ECO:0007669"/>
    <property type="project" value="UniProtKB-UniRule"/>
</dbReference>
<feature type="domain" description="LexA repressor DNA-binding" evidence="15">
    <location>
        <begin position="9"/>
        <end position="68"/>
    </location>
</feature>
<evidence type="ECO:0000256" key="1">
    <source>
        <dbReference type="ARBA" id="ARBA00007484"/>
    </source>
</evidence>
<feature type="site" description="Cleavage; by autolysis" evidence="12">
    <location>
        <begin position="102"/>
        <end position="103"/>
    </location>
</feature>
<evidence type="ECO:0000256" key="8">
    <source>
        <dbReference type="ARBA" id="ARBA00023125"/>
    </source>
</evidence>
<evidence type="ECO:0000256" key="12">
    <source>
        <dbReference type="HAMAP-Rule" id="MF_00015"/>
    </source>
</evidence>
<keyword evidence="2 12" id="KW-0678">Repressor</keyword>
<keyword evidence="9 12" id="KW-0804">Transcription</keyword>
<dbReference type="InterPro" id="IPR006200">
    <property type="entry name" value="LexA"/>
</dbReference>
<dbReference type="Pfam" id="PF00717">
    <property type="entry name" value="Peptidase_S24"/>
    <property type="match status" value="1"/>
</dbReference>
<comment type="subunit">
    <text evidence="12">Homodimer.</text>
</comment>
<keyword evidence="6 12" id="KW-0068">Autocatalytic cleavage</keyword>
<dbReference type="PANTHER" id="PTHR33516">
    <property type="entry name" value="LEXA REPRESSOR"/>
    <property type="match status" value="1"/>
</dbReference>
<comment type="similarity">
    <text evidence="1 12 13">Belongs to the peptidase S24 family.</text>
</comment>
<evidence type="ECO:0000256" key="9">
    <source>
        <dbReference type="ARBA" id="ARBA00023163"/>
    </source>
</evidence>
<evidence type="ECO:0000256" key="13">
    <source>
        <dbReference type="RuleBase" id="RU003991"/>
    </source>
</evidence>
<dbReference type="RefSeq" id="WP_094234387.1">
    <property type="nucleotide sequence ID" value="NZ_CP016199.1"/>
</dbReference>
<feature type="domain" description="Peptidase S24/S26A/S26B/S26C" evidence="14">
    <location>
        <begin position="95"/>
        <end position="210"/>
    </location>
</feature>
<dbReference type="InterPro" id="IPR006197">
    <property type="entry name" value="Peptidase_S24_LexA"/>
</dbReference>
<comment type="catalytic activity">
    <reaction evidence="12">
        <text>Hydrolysis of Ala-|-Gly bond in repressor LexA.</text>
        <dbReference type="EC" id="3.4.21.88"/>
    </reaction>
</comment>
<organism evidence="16 17">
    <name type="scientific">Mogibacterium pumilum</name>
    <dbReference type="NCBI Taxonomy" id="86332"/>
    <lineage>
        <taxon>Bacteria</taxon>
        <taxon>Bacillati</taxon>
        <taxon>Bacillota</taxon>
        <taxon>Clostridia</taxon>
        <taxon>Peptostreptococcales</taxon>
        <taxon>Anaerovoracaceae</taxon>
        <taxon>Mogibacterium</taxon>
    </lineage>
</organism>